<keyword evidence="2" id="KW-1185">Reference proteome</keyword>
<sequence>MNQIHIVGVSPRSGTTLLVEAMKTCFEIDYCTPHEDRLFTRPPFKTNIFLTKRPRDIMIAGPSLKVDRNFYVICLIRDPRDIICSKHHKAPGQYWTGLKFWNVYSKKLKELEKYPRFITVKYEEFVSDPDRVQRLLMKKIPFLTKKMDFSDYHLAASVSESSKEALKSVRPIKPTSVGKWREHKSRVLRQIQLHGDITEDLISFGYEEDSQWMKELEGVEPDQSESYHTEFPTIRDFIGFRVGKYAESVRRIIEQLIGRRIRITHPKKWL</sequence>
<dbReference type="Proteomes" id="UP001165366">
    <property type="component" value="Unassembled WGS sequence"/>
</dbReference>
<name>A0ABS9KB09_9BACT</name>
<dbReference type="Gene3D" id="3.40.50.300">
    <property type="entry name" value="P-loop containing nucleotide triphosphate hydrolases"/>
    <property type="match status" value="1"/>
</dbReference>
<reference evidence="1" key="1">
    <citation type="submission" date="2022-01" db="EMBL/GenBank/DDBJ databases">
        <authorList>
            <person name="Wang Y."/>
        </authorList>
    </citation>
    <scope>NUCLEOTIDE SEQUENCE</scope>
    <source>
        <strain evidence="1">WB101</strain>
    </source>
</reference>
<comment type="caution">
    <text evidence="1">The sequence shown here is derived from an EMBL/GenBank/DDBJ whole genome shotgun (WGS) entry which is preliminary data.</text>
</comment>
<dbReference type="SUPFAM" id="SSF52540">
    <property type="entry name" value="P-loop containing nucleoside triphosphate hydrolases"/>
    <property type="match status" value="1"/>
</dbReference>
<protein>
    <submittedName>
        <fullName evidence="1">Sulfotransferase</fullName>
    </submittedName>
</protein>
<proteinExistence type="predicted"/>
<evidence type="ECO:0000313" key="2">
    <source>
        <dbReference type="Proteomes" id="UP001165366"/>
    </source>
</evidence>
<evidence type="ECO:0000313" key="1">
    <source>
        <dbReference type="EMBL" id="MCG2588015.1"/>
    </source>
</evidence>
<accession>A0ABS9KB09</accession>
<reference evidence="1" key="2">
    <citation type="submission" date="2024-05" db="EMBL/GenBank/DDBJ databases">
        <title>Rhodohalobacter halophilus gen. nov., sp. nov., a moderately halophilic member of the family Balneolaceae.</title>
        <authorList>
            <person name="Xia J."/>
        </authorList>
    </citation>
    <scope>NUCLEOTIDE SEQUENCE</scope>
    <source>
        <strain evidence="1">WB101</strain>
    </source>
</reference>
<dbReference type="RefSeq" id="WP_237852859.1">
    <property type="nucleotide sequence ID" value="NZ_JAKLWS010000004.1"/>
</dbReference>
<gene>
    <name evidence="1" type="ORF">L6773_05530</name>
</gene>
<dbReference type="EMBL" id="JAKLWS010000004">
    <property type="protein sequence ID" value="MCG2588015.1"/>
    <property type="molecule type" value="Genomic_DNA"/>
</dbReference>
<organism evidence="1 2">
    <name type="scientific">Rhodohalobacter sulfatireducens</name>
    <dbReference type="NCBI Taxonomy" id="2911366"/>
    <lineage>
        <taxon>Bacteria</taxon>
        <taxon>Pseudomonadati</taxon>
        <taxon>Balneolota</taxon>
        <taxon>Balneolia</taxon>
        <taxon>Balneolales</taxon>
        <taxon>Balneolaceae</taxon>
        <taxon>Rhodohalobacter</taxon>
    </lineage>
</organism>
<dbReference type="InterPro" id="IPR027417">
    <property type="entry name" value="P-loop_NTPase"/>
</dbReference>